<evidence type="ECO:0000313" key="3">
    <source>
        <dbReference type="Proteomes" id="UP000319852"/>
    </source>
</evidence>
<gene>
    <name evidence="2" type="ORF">HG15A2_25160</name>
</gene>
<dbReference type="RefSeq" id="WP_145060479.1">
    <property type="nucleotide sequence ID" value="NZ_CP036263.1"/>
</dbReference>
<feature type="region of interest" description="Disordered" evidence="1">
    <location>
        <begin position="382"/>
        <end position="403"/>
    </location>
</feature>
<protein>
    <recommendedName>
        <fullName evidence="4">Band 7 domain-containing protein</fullName>
    </recommendedName>
</protein>
<accession>A0A517MWH6</accession>
<dbReference type="OrthoDB" id="235590at2"/>
<dbReference type="Proteomes" id="UP000319852">
    <property type="component" value="Chromosome"/>
</dbReference>
<dbReference type="AlphaFoldDB" id="A0A517MWH6"/>
<sequence length="490" mass="57341">MINLKTVRRGDRVAVWNAKGEVRFVDGPKRLLLFRERIESLRRYRAEPHQYLVVQFLDGRTEHVRGPAELWLSPVEHDSIAVQEAEAIDANQAVLVYQRQDDESVSRRVLYGPAQYMPESNEWLQRLDPLRRHNAEAHQYLVVRFLDGRTEHLRGPADIWFHPDEHESIAVEDATPVDAHQALVIYRREADEHISRRVLHGPAQYVPEANEWLHQFRWHGADPNDPKHKVPRALRFTKLRVIPDQMYFDVEDVRTADDALLVVQLMVFFELEDIEKMLDQTHDPIADFINALAADVIDFAASRSFEEFKEATNSLNEQNEYTNLVSRAERIGYRVNKVVYRGYVASSKLQSMHDDAIEKRTALKLEAETERQAQELADLKLEREAEREETRRGMQREQAEHEQRLLQVQHDGDSGRLDADQKQEIAHKREMQLADVEHLRGENEERLRFLREIQGLQVDLTRYLVAQYQHPDRLIRVDGTNGSQLHLHDN</sequence>
<evidence type="ECO:0000256" key="1">
    <source>
        <dbReference type="SAM" id="MobiDB-lite"/>
    </source>
</evidence>
<name>A0A517MWH6_9BACT</name>
<evidence type="ECO:0000313" key="2">
    <source>
        <dbReference type="EMBL" id="QDS99224.1"/>
    </source>
</evidence>
<reference evidence="2 3" key="1">
    <citation type="submission" date="2019-02" db="EMBL/GenBank/DDBJ databases">
        <title>Deep-cultivation of Planctomycetes and their phenomic and genomic characterization uncovers novel biology.</title>
        <authorList>
            <person name="Wiegand S."/>
            <person name="Jogler M."/>
            <person name="Boedeker C."/>
            <person name="Pinto D."/>
            <person name="Vollmers J."/>
            <person name="Rivas-Marin E."/>
            <person name="Kohn T."/>
            <person name="Peeters S.H."/>
            <person name="Heuer A."/>
            <person name="Rast P."/>
            <person name="Oberbeckmann S."/>
            <person name="Bunk B."/>
            <person name="Jeske O."/>
            <person name="Meyerdierks A."/>
            <person name="Storesund J.E."/>
            <person name="Kallscheuer N."/>
            <person name="Luecker S."/>
            <person name="Lage O.M."/>
            <person name="Pohl T."/>
            <person name="Merkel B.J."/>
            <person name="Hornburger P."/>
            <person name="Mueller R.-W."/>
            <person name="Bruemmer F."/>
            <person name="Labrenz M."/>
            <person name="Spormann A.M."/>
            <person name="Op den Camp H."/>
            <person name="Overmann J."/>
            <person name="Amann R."/>
            <person name="Jetten M.S.M."/>
            <person name="Mascher T."/>
            <person name="Medema M.H."/>
            <person name="Devos D.P."/>
            <person name="Kaster A.-K."/>
            <person name="Ovreas L."/>
            <person name="Rohde M."/>
            <person name="Galperin M.Y."/>
            <person name="Jogler C."/>
        </authorList>
    </citation>
    <scope>NUCLEOTIDE SEQUENCE [LARGE SCALE GENOMIC DNA]</scope>
    <source>
        <strain evidence="2 3">HG15A2</strain>
    </source>
</reference>
<proteinExistence type="predicted"/>
<keyword evidence="3" id="KW-1185">Reference proteome</keyword>
<evidence type="ECO:0008006" key="4">
    <source>
        <dbReference type="Google" id="ProtNLM"/>
    </source>
</evidence>
<dbReference type="EMBL" id="CP036263">
    <property type="protein sequence ID" value="QDS99224.1"/>
    <property type="molecule type" value="Genomic_DNA"/>
</dbReference>
<organism evidence="2 3">
    <name type="scientific">Adhaeretor mobilis</name>
    <dbReference type="NCBI Taxonomy" id="1930276"/>
    <lineage>
        <taxon>Bacteria</taxon>
        <taxon>Pseudomonadati</taxon>
        <taxon>Planctomycetota</taxon>
        <taxon>Planctomycetia</taxon>
        <taxon>Pirellulales</taxon>
        <taxon>Lacipirellulaceae</taxon>
        <taxon>Adhaeretor</taxon>
    </lineage>
</organism>
<dbReference type="KEGG" id="amob:HG15A2_25160"/>